<evidence type="ECO:0000313" key="1">
    <source>
        <dbReference type="EMBL" id="TNN04721.1"/>
    </source>
</evidence>
<dbReference type="AlphaFoldDB" id="A0A4Z2CKI8"/>
<dbReference type="EMBL" id="SKCS01001086">
    <property type="protein sequence ID" value="TNN04721.1"/>
    <property type="molecule type" value="Genomic_DNA"/>
</dbReference>
<accession>A0A4Z2CKI8</accession>
<name>A0A4Z2CKI8_SCHJA</name>
<gene>
    <name evidence="1" type="ORF">EWB00_000354</name>
</gene>
<evidence type="ECO:0000313" key="2">
    <source>
        <dbReference type="Proteomes" id="UP000311919"/>
    </source>
</evidence>
<protein>
    <submittedName>
        <fullName evidence="1">Uncharacterized protein</fullName>
    </submittedName>
</protein>
<proteinExistence type="predicted"/>
<reference evidence="1 2" key="1">
    <citation type="submission" date="2019-03" db="EMBL/GenBank/DDBJ databases">
        <title>An improved genome assembly of the fluke Schistosoma japonicum.</title>
        <authorList>
            <person name="Hu W."/>
            <person name="Luo F."/>
            <person name="Yin M."/>
            <person name="Mo X."/>
            <person name="Sun C."/>
            <person name="Wu Q."/>
            <person name="Zhu B."/>
            <person name="Xiang M."/>
            <person name="Wang J."/>
            <person name="Wang Y."/>
            <person name="Zhang T."/>
            <person name="Xu B."/>
            <person name="Zheng H."/>
            <person name="Feng Z."/>
        </authorList>
    </citation>
    <scope>NUCLEOTIDE SEQUENCE [LARGE SCALE GENOMIC DNA]</scope>
    <source>
        <strain evidence="1">HuSjv2</strain>
        <tissue evidence="1">Worms</tissue>
    </source>
</reference>
<dbReference type="Proteomes" id="UP000311919">
    <property type="component" value="Unassembled WGS sequence"/>
</dbReference>
<organism evidence="1 2">
    <name type="scientific">Schistosoma japonicum</name>
    <name type="common">Blood fluke</name>
    <dbReference type="NCBI Taxonomy" id="6182"/>
    <lineage>
        <taxon>Eukaryota</taxon>
        <taxon>Metazoa</taxon>
        <taxon>Spiralia</taxon>
        <taxon>Lophotrochozoa</taxon>
        <taxon>Platyhelminthes</taxon>
        <taxon>Trematoda</taxon>
        <taxon>Digenea</taxon>
        <taxon>Strigeidida</taxon>
        <taxon>Schistosomatoidea</taxon>
        <taxon>Schistosomatidae</taxon>
        <taxon>Schistosoma</taxon>
    </lineage>
</organism>
<sequence length="108" mass="11597">MRCTISMECEHALVGHPLTVLHSCSKATTSGESRGVSGNRGVRDAEAAEFKGPDGLLTVHLQRQACALFTLMKPSIGEKRGCLFACIGARPMDHRLRHRDGGLVAGRV</sequence>
<comment type="caution">
    <text evidence="1">The sequence shown here is derived from an EMBL/GenBank/DDBJ whole genome shotgun (WGS) entry which is preliminary data.</text>
</comment>
<keyword evidence="2" id="KW-1185">Reference proteome</keyword>